<dbReference type="PANTHER" id="PTHR47842">
    <property type="entry name" value="EXPRESSED PROTEIN"/>
    <property type="match status" value="1"/>
</dbReference>
<dbReference type="PANTHER" id="PTHR47842:SF3">
    <property type="entry name" value="DUF676 DOMAIN-CONTAINING PROTEIN"/>
    <property type="match status" value="1"/>
</dbReference>
<evidence type="ECO:0000313" key="4">
    <source>
        <dbReference type="EMBL" id="KAH6892263.1"/>
    </source>
</evidence>
<organism evidence="4 5">
    <name type="scientific">Thelonectria olida</name>
    <dbReference type="NCBI Taxonomy" id="1576542"/>
    <lineage>
        <taxon>Eukaryota</taxon>
        <taxon>Fungi</taxon>
        <taxon>Dikarya</taxon>
        <taxon>Ascomycota</taxon>
        <taxon>Pezizomycotina</taxon>
        <taxon>Sordariomycetes</taxon>
        <taxon>Hypocreomycetidae</taxon>
        <taxon>Hypocreales</taxon>
        <taxon>Nectriaceae</taxon>
        <taxon>Thelonectria</taxon>
    </lineage>
</organism>
<dbReference type="Pfam" id="PF05057">
    <property type="entry name" value="DUF676"/>
    <property type="match status" value="1"/>
</dbReference>
<name>A0A9P8W6D6_9HYPO</name>
<evidence type="ECO:0000256" key="2">
    <source>
        <dbReference type="SAM" id="MobiDB-lite"/>
    </source>
</evidence>
<evidence type="ECO:0000313" key="5">
    <source>
        <dbReference type="Proteomes" id="UP000777438"/>
    </source>
</evidence>
<feature type="domain" description="DUF676" evidence="3">
    <location>
        <begin position="146"/>
        <end position="262"/>
    </location>
</feature>
<evidence type="ECO:0000256" key="1">
    <source>
        <dbReference type="ARBA" id="ARBA00007920"/>
    </source>
</evidence>
<dbReference type="InterPro" id="IPR029058">
    <property type="entry name" value="AB_hydrolase_fold"/>
</dbReference>
<dbReference type="EMBL" id="JAGPYM010000007">
    <property type="protein sequence ID" value="KAH6892263.1"/>
    <property type="molecule type" value="Genomic_DNA"/>
</dbReference>
<dbReference type="Gene3D" id="3.40.50.1820">
    <property type="entry name" value="alpha/beta hydrolase"/>
    <property type="match status" value="1"/>
</dbReference>
<feature type="region of interest" description="Disordered" evidence="2">
    <location>
        <begin position="506"/>
        <end position="558"/>
    </location>
</feature>
<keyword evidence="5" id="KW-1185">Reference proteome</keyword>
<feature type="region of interest" description="Disordered" evidence="2">
    <location>
        <begin position="1"/>
        <end position="138"/>
    </location>
</feature>
<comment type="similarity">
    <text evidence="1">Belongs to the putative lipase ROG1 family.</text>
</comment>
<feature type="region of interest" description="Disordered" evidence="2">
    <location>
        <begin position="571"/>
        <end position="639"/>
    </location>
</feature>
<feature type="region of interest" description="Disordered" evidence="2">
    <location>
        <begin position="308"/>
        <end position="330"/>
    </location>
</feature>
<feature type="compositionally biased region" description="Pro residues" evidence="2">
    <location>
        <begin position="1"/>
        <end position="18"/>
    </location>
</feature>
<feature type="compositionally biased region" description="Pro residues" evidence="2">
    <location>
        <begin position="47"/>
        <end position="58"/>
    </location>
</feature>
<comment type="caution">
    <text evidence="4">The sequence shown here is derived from an EMBL/GenBank/DDBJ whole genome shotgun (WGS) entry which is preliminary data.</text>
</comment>
<dbReference type="OrthoDB" id="3248508at2759"/>
<reference evidence="4 5" key="1">
    <citation type="journal article" date="2021" name="Nat. Commun.">
        <title>Genetic determinants of endophytism in the Arabidopsis root mycobiome.</title>
        <authorList>
            <person name="Mesny F."/>
            <person name="Miyauchi S."/>
            <person name="Thiergart T."/>
            <person name="Pickel B."/>
            <person name="Atanasova L."/>
            <person name="Karlsson M."/>
            <person name="Huettel B."/>
            <person name="Barry K.W."/>
            <person name="Haridas S."/>
            <person name="Chen C."/>
            <person name="Bauer D."/>
            <person name="Andreopoulos W."/>
            <person name="Pangilinan J."/>
            <person name="LaButti K."/>
            <person name="Riley R."/>
            <person name="Lipzen A."/>
            <person name="Clum A."/>
            <person name="Drula E."/>
            <person name="Henrissat B."/>
            <person name="Kohler A."/>
            <person name="Grigoriev I.V."/>
            <person name="Martin F.M."/>
            <person name="Hacquard S."/>
        </authorList>
    </citation>
    <scope>NUCLEOTIDE SEQUENCE [LARGE SCALE GENOMIC DNA]</scope>
    <source>
        <strain evidence="4 5">MPI-CAGE-CH-0241</strain>
    </source>
</reference>
<accession>A0A9P8W6D6</accession>
<dbReference type="SUPFAM" id="SSF53474">
    <property type="entry name" value="alpha/beta-Hydrolases"/>
    <property type="match status" value="1"/>
</dbReference>
<sequence length="841" mass="92034">MPPSPPPSSPPTPPPPYQELPHPHEYASISPTPTPAPALVPASAPSSFPPPPPRPPPSSEATQLSLPRKPVAQAVPSSSLSPSPSPLPIPGSSHTQTYNDWKAPLPPDPRSSSTQSLHSTDPYGYMPSPSLSSSSTADPLGRRKLLVIYLHGFLGNDESFRSFPAHVHALLTNMLADSHVIHTKLYPRYKTYRAVDVARDNFSEWLAPHESPTTDVILVGHSMGGILAADIVLMPNISPYGQTPFKHRILGHVSLDCPFLGLHPGIIVSGISSLFKPAPQPQQPVLDYNSGYSHGVTDGLGNSISTAGTSSLSLTPGSPPSVPSSSAASISPALPPSDPYFNAPFFNDAAFREQPFVRRALHFAAKYRSENLFSATTKHFMSYLEYGGVLADPAGLEARYCHLRALEDVDELQPAGLGKDPRGLTTRVRFVNYYTLCTGRPKTPKPESPKSESVSGAEEEDQVEVVVTQNETIDTAIPTEKKVTEDHFAEVNDVLEPKSLWEEKDKLKAGKNSPGPSITVEDHDNSEFLAGSSAPGLATTSGVQSLPGSTTHDTASLPANFNELSMQEIDPTPMEEIDPNPMDEASADPSDATTLQTRPSDQSFELDLPPIPDEPTPPELSDLTQYTDKDSRKLAERENKRLQRVYDQAVKDRTKAINEREKIIEKRRKKASKDADRLVKEARKEAEKEEKEARKEVERLEKEARKEAERLEKEARKETERNEKAALKEQRRLEREAQGLREGLASPGTPNPPSSSAEGKPRKLRQFCNLPDPAPTAHGTYERDRTWVEVFMADVDEVGAHCGLFLPGPHYEQLVGDVGSRIVGWVQEDMTKRAIMEIGLD</sequence>
<feature type="region of interest" description="Disordered" evidence="2">
    <location>
        <begin position="660"/>
        <end position="779"/>
    </location>
</feature>
<dbReference type="AlphaFoldDB" id="A0A9P8W6D6"/>
<dbReference type="CDD" id="cd06503">
    <property type="entry name" value="ATP-synt_Fo_b"/>
    <property type="match status" value="1"/>
</dbReference>
<feature type="compositionally biased region" description="Polar residues" evidence="2">
    <location>
        <begin position="110"/>
        <end position="119"/>
    </location>
</feature>
<protein>
    <recommendedName>
        <fullName evidence="3">DUF676 domain-containing protein</fullName>
    </recommendedName>
</protein>
<feature type="compositionally biased region" description="Basic and acidic residues" evidence="2">
    <location>
        <begin position="627"/>
        <end position="639"/>
    </location>
</feature>
<dbReference type="Proteomes" id="UP000777438">
    <property type="component" value="Unassembled WGS sequence"/>
</dbReference>
<feature type="region of interest" description="Disordered" evidence="2">
    <location>
        <begin position="441"/>
        <end position="464"/>
    </location>
</feature>
<dbReference type="InterPro" id="IPR007751">
    <property type="entry name" value="DUF676_lipase-like"/>
</dbReference>
<feature type="compositionally biased region" description="Basic and acidic residues" evidence="2">
    <location>
        <begin position="672"/>
        <end position="739"/>
    </location>
</feature>
<evidence type="ECO:0000259" key="3">
    <source>
        <dbReference type="Pfam" id="PF05057"/>
    </source>
</evidence>
<gene>
    <name evidence="4" type="ORF">B0T10DRAFT_291386</name>
</gene>
<feature type="compositionally biased region" description="Polar residues" evidence="2">
    <location>
        <begin position="538"/>
        <end position="558"/>
    </location>
</feature>
<feature type="compositionally biased region" description="Pro residues" evidence="2">
    <location>
        <begin position="609"/>
        <end position="618"/>
    </location>
</feature>
<proteinExistence type="inferred from homology"/>
<feature type="compositionally biased region" description="Polar residues" evidence="2">
    <location>
        <begin position="591"/>
        <end position="603"/>
    </location>
</feature>